<feature type="compositionally biased region" description="Polar residues" evidence="12">
    <location>
        <begin position="325"/>
        <end position="334"/>
    </location>
</feature>
<keyword evidence="7 11" id="KW-0238">DNA-binding</keyword>
<keyword evidence="4 11" id="KW-0863">Zinc-finger</keyword>
<name>A0AA88YPC1_PINIB</name>
<evidence type="ECO:0000256" key="4">
    <source>
        <dbReference type="ARBA" id="ARBA00022771"/>
    </source>
</evidence>
<comment type="caution">
    <text evidence="15">The sequence shown here is derived from an EMBL/GenBank/DDBJ whole genome shotgun (WGS) entry which is preliminary data.</text>
</comment>
<evidence type="ECO:0000313" key="15">
    <source>
        <dbReference type="EMBL" id="KAK3101181.1"/>
    </source>
</evidence>
<accession>A0AA88YPC1</accession>
<feature type="compositionally biased region" description="Basic and acidic residues" evidence="12">
    <location>
        <begin position="194"/>
        <end position="204"/>
    </location>
</feature>
<feature type="domain" description="Nuclear receptor" evidence="13">
    <location>
        <begin position="112"/>
        <end position="187"/>
    </location>
</feature>
<evidence type="ECO:0008006" key="17">
    <source>
        <dbReference type="Google" id="ProtNLM"/>
    </source>
</evidence>
<evidence type="ECO:0000256" key="11">
    <source>
        <dbReference type="RuleBase" id="RU004334"/>
    </source>
</evidence>
<dbReference type="PANTHER" id="PTHR45805:SF2">
    <property type="entry name" value="NUCLEAR HORMONE RECEPTOR HR3-RELATED"/>
    <property type="match status" value="1"/>
</dbReference>
<dbReference type="PROSITE" id="PS51843">
    <property type="entry name" value="NR_LBD"/>
    <property type="match status" value="1"/>
</dbReference>
<evidence type="ECO:0000256" key="7">
    <source>
        <dbReference type="ARBA" id="ARBA00023125"/>
    </source>
</evidence>
<dbReference type="EMBL" id="VSWD01000005">
    <property type="protein sequence ID" value="KAK3101181.1"/>
    <property type="molecule type" value="Genomic_DNA"/>
</dbReference>
<proteinExistence type="inferred from homology"/>
<dbReference type="InterPro" id="IPR001728">
    <property type="entry name" value="ThyrH_rcpt"/>
</dbReference>
<feature type="region of interest" description="Disordered" evidence="12">
    <location>
        <begin position="258"/>
        <end position="337"/>
    </location>
</feature>
<evidence type="ECO:0000259" key="14">
    <source>
        <dbReference type="PROSITE" id="PS51843"/>
    </source>
</evidence>
<organism evidence="15 16">
    <name type="scientific">Pinctada imbricata</name>
    <name type="common">Atlantic pearl-oyster</name>
    <name type="synonym">Pinctada martensii</name>
    <dbReference type="NCBI Taxonomy" id="66713"/>
    <lineage>
        <taxon>Eukaryota</taxon>
        <taxon>Metazoa</taxon>
        <taxon>Spiralia</taxon>
        <taxon>Lophotrochozoa</taxon>
        <taxon>Mollusca</taxon>
        <taxon>Bivalvia</taxon>
        <taxon>Autobranchia</taxon>
        <taxon>Pteriomorphia</taxon>
        <taxon>Pterioida</taxon>
        <taxon>Pterioidea</taxon>
        <taxon>Pteriidae</taxon>
        <taxon>Pinctada</taxon>
    </lineage>
</organism>
<dbReference type="GO" id="GO:0005634">
    <property type="term" value="C:nucleus"/>
    <property type="evidence" value="ECO:0007669"/>
    <property type="project" value="UniProtKB-SubCell"/>
</dbReference>
<dbReference type="GO" id="GO:0008270">
    <property type="term" value="F:zinc ion binding"/>
    <property type="evidence" value="ECO:0007669"/>
    <property type="project" value="UniProtKB-KW"/>
</dbReference>
<gene>
    <name evidence="15" type="ORF">FSP39_001572</name>
</gene>
<keyword evidence="3 11" id="KW-0479">Metal-binding</keyword>
<dbReference type="Proteomes" id="UP001186944">
    <property type="component" value="Unassembled WGS sequence"/>
</dbReference>
<keyword evidence="6 11" id="KW-0805">Transcription regulation</keyword>
<dbReference type="InterPro" id="IPR000536">
    <property type="entry name" value="Nucl_hrmn_rcpt_lig-bd"/>
</dbReference>
<feature type="region of interest" description="Disordered" evidence="12">
    <location>
        <begin position="186"/>
        <end position="215"/>
    </location>
</feature>
<dbReference type="InterPro" id="IPR001628">
    <property type="entry name" value="Znf_hrmn_rcpt"/>
</dbReference>
<dbReference type="CDD" id="cd06916">
    <property type="entry name" value="NR_DBD_like"/>
    <property type="match status" value="1"/>
</dbReference>
<dbReference type="AlphaFoldDB" id="A0AA88YPC1"/>
<dbReference type="Gene3D" id="3.30.50.10">
    <property type="entry name" value="Erythroid Transcription Factor GATA-1, subunit A"/>
    <property type="match status" value="1"/>
</dbReference>
<dbReference type="Pfam" id="PF00104">
    <property type="entry name" value="Hormone_recep"/>
    <property type="match status" value="1"/>
</dbReference>
<feature type="domain" description="NR LBD" evidence="14">
    <location>
        <begin position="547"/>
        <end position="747"/>
    </location>
</feature>
<evidence type="ECO:0000256" key="8">
    <source>
        <dbReference type="ARBA" id="ARBA00023163"/>
    </source>
</evidence>
<dbReference type="GO" id="GO:0004879">
    <property type="term" value="F:nuclear receptor activity"/>
    <property type="evidence" value="ECO:0007669"/>
    <property type="project" value="InterPro"/>
</dbReference>
<evidence type="ECO:0000256" key="9">
    <source>
        <dbReference type="ARBA" id="ARBA00023170"/>
    </source>
</evidence>
<keyword evidence="16" id="KW-1185">Reference proteome</keyword>
<sequence>MESEMFTDRFLFVSRYPESVMDCNGGLDMTTTTQDGAQQVMIQTQDDHLVVSSAAAMTVGEDMSTAHITAGTDLVVSSVITVPNSTAVLTMASNPVNMSLTGVSALKGSIKAPTCKVCGDESSGFHYGVDSCEGCKGFFRRCITQGMTHKCSNEEKCEITPFTRNSCQYCRLKKCFAVGMSREASRLGRRPKRLKDSAGPEARQHTTNLPIAPYPTSPQELQKLKMAELQKIVQQNGTIKADLMQVFLQAAQVSFREHQRNHGNTNTNNQQGFGTHSHAENSGVKNSGEINNVGIVANNGDKAESGYSSLSSPASSKSHSPLNSENAQSGNDSVFHNHLHSMESKPNLSVDNMVNFSANLTPSASAVLNPSESRDSIMDEIEQIALKIKPEPGLNSSHCVMDSASGTSCDSKSEGDSAPTLPPEMMHVVSTMMPGIQPGMELTAEALSEMTEKMFDPKVMDQFSFSPIDPKIESESNSPCSSSMAKSIMYGGGAAPMEDDELDSYLVIDAQKILEDVRQPPSEVRRTLIDQVTESVVEAHFSTCNPTYQNVAEANERFQEKMEKGELPDFSKLTINPNMVWQQFTTAMVPEITLVVKFCKQIPGFSEIEQEDQINLIKQGSFEVLLCRFCNLIDIRKEELFDPNMKIKCPRNVVKEMPMGSFLDEFFAVAEKFNPLKLTDGEIGLFSSALIICPDYDNIFMKTINTIPEFRRINKKHQVALNSMKMMMPNNIGFPPLHQEVYDHETN</sequence>
<dbReference type="PANTHER" id="PTHR45805">
    <property type="entry name" value="NUCLEAR HORMONE RECEPTOR HR3-RELATED"/>
    <property type="match status" value="1"/>
</dbReference>
<keyword evidence="8 11" id="KW-0804">Transcription</keyword>
<keyword evidence="9 11" id="KW-0675">Receptor</keyword>
<protein>
    <recommendedName>
        <fullName evidence="17">Nuclear receptor domain-containing protein</fullName>
    </recommendedName>
</protein>
<dbReference type="SUPFAM" id="SSF48508">
    <property type="entry name" value="Nuclear receptor ligand-binding domain"/>
    <property type="match status" value="1"/>
</dbReference>
<reference evidence="15" key="1">
    <citation type="submission" date="2019-08" db="EMBL/GenBank/DDBJ databases">
        <title>The improved chromosome-level genome for the pearl oyster Pinctada fucata martensii using PacBio sequencing and Hi-C.</title>
        <authorList>
            <person name="Zheng Z."/>
        </authorList>
    </citation>
    <scope>NUCLEOTIDE SEQUENCE</scope>
    <source>
        <strain evidence="15">ZZ-2019</strain>
        <tissue evidence="15">Adductor muscle</tissue>
    </source>
</reference>
<evidence type="ECO:0000256" key="6">
    <source>
        <dbReference type="ARBA" id="ARBA00023015"/>
    </source>
</evidence>
<evidence type="ECO:0000256" key="5">
    <source>
        <dbReference type="ARBA" id="ARBA00022833"/>
    </source>
</evidence>
<dbReference type="SUPFAM" id="SSF57716">
    <property type="entry name" value="Glucocorticoid receptor-like (DNA-binding domain)"/>
    <property type="match status" value="1"/>
</dbReference>
<evidence type="ECO:0000256" key="1">
    <source>
        <dbReference type="ARBA" id="ARBA00004123"/>
    </source>
</evidence>
<feature type="compositionally biased region" description="Low complexity" evidence="12">
    <location>
        <begin position="262"/>
        <end position="276"/>
    </location>
</feature>
<comment type="subcellular location">
    <subcellularLocation>
        <location evidence="1 11">Nucleus</location>
    </subcellularLocation>
</comment>
<dbReference type="PRINTS" id="PR00047">
    <property type="entry name" value="STROIDFINGER"/>
</dbReference>
<evidence type="ECO:0000256" key="3">
    <source>
        <dbReference type="ARBA" id="ARBA00022723"/>
    </source>
</evidence>
<dbReference type="SMART" id="SM00399">
    <property type="entry name" value="ZnF_C4"/>
    <property type="match status" value="1"/>
</dbReference>
<dbReference type="SMART" id="SM00430">
    <property type="entry name" value="HOLI"/>
    <property type="match status" value="1"/>
</dbReference>
<comment type="similarity">
    <text evidence="2 11">Belongs to the nuclear hormone receptor family.</text>
</comment>
<evidence type="ECO:0000256" key="12">
    <source>
        <dbReference type="SAM" id="MobiDB-lite"/>
    </source>
</evidence>
<dbReference type="PROSITE" id="PS51030">
    <property type="entry name" value="NUCLEAR_REC_DBD_2"/>
    <property type="match status" value="1"/>
</dbReference>
<dbReference type="Gene3D" id="1.10.565.10">
    <property type="entry name" value="Retinoid X Receptor"/>
    <property type="match status" value="1"/>
</dbReference>
<evidence type="ECO:0000256" key="10">
    <source>
        <dbReference type="ARBA" id="ARBA00023242"/>
    </source>
</evidence>
<dbReference type="FunFam" id="3.30.50.10:FF:000030">
    <property type="entry name" value="Nuclear Hormone Receptor family"/>
    <property type="match status" value="1"/>
</dbReference>
<dbReference type="InterPro" id="IPR013088">
    <property type="entry name" value="Znf_NHR/GATA"/>
</dbReference>
<keyword evidence="10 11" id="KW-0539">Nucleus</keyword>
<feature type="compositionally biased region" description="Low complexity" evidence="12">
    <location>
        <begin position="305"/>
        <end position="324"/>
    </location>
</feature>
<evidence type="ECO:0000256" key="2">
    <source>
        <dbReference type="ARBA" id="ARBA00005993"/>
    </source>
</evidence>
<dbReference type="PRINTS" id="PR00546">
    <property type="entry name" value="THYROIDHORMR"/>
</dbReference>
<dbReference type="Pfam" id="PF00105">
    <property type="entry name" value="zf-C4"/>
    <property type="match status" value="1"/>
</dbReference>
<evidence type="ECO:0000313" key="16">
    <source>
        <dbReference type="Proteomes" id="UP001186944"/>
    </source>
</evidence>
<evidence type="ECO:0000259" key="13">
    <source>
        <dbReference type="PROSITE" id="PS51030"/>
    </source>
</evidence>
<dbReference type="PROSITE" id="PS00031">
    <property type="entry name" value="NUCLEAR_REC_DBD_1"/>
    <property type="match status" value="1"/>
</dbReference>
<keyword evidence="5 11" id="KW-0862">Zinc</keyword>
<dbReference type="GO" id="GO:0000978">
    <property type="term" value="F:RNA polymerase II cis-regulatory region sequence-specific DNA binding"/>
    <property type="evidence" value="ECO:0007669"/>
    <property type="project" value="TreeGrafter"/>
</dbReference>
<dbReference type="InterPro" id="IPR035500">
    <property type="entry name" value="NHR-like_dom_sf"/>
</dbReference>